<evidence type="ECO:0000313" key="2">
    <source>
        <dbReference type="Proteomes" id="UP000001542"/>
    </source>
</evidence>
<dbReference type="Proteomes" id="UP000001542">
    <property type="component" value="Unassembled WGS sequence"/>
</dbReference>
<dbReference type="VEuPathDB" id="TrichDB:TVAGG3_0421540"/>
<dbReference type="AlphaFoldDB" id="A2E980"/>
<proteinExistence type="predicted"/>
<dbReference type="EMBL" id="DS113332">
    <property type="protein sequence ID" value="EAY10765.1"/>
    <property type="molecule type" value="Genomic_DNA"/>
</dbReference>
<organism evidence="1 2">
    <name type="scientific">Trichomonas vaginalis (strain ATCC PRA-98 / G3)</name>
    <dbReference type="NCBI Taxonomy" id="412133"/>
    <lineage>
        <taxon>Eukaryota</taxon>
        <taxon>Metamonada</taxon>
        <taxon>Parabasalia</taxon>
        <taxon>Trichomonadida</taxon>
        <taxon>Trichomonadidae</taxon>
        <taxon>Trichomonas</taxon>
    </lineage>
</organism>
<protein>
    <submittedName>
        <fullName evidence="1">Uncharacterized protein</fullName>
    </submittedName>
</protein>
<name>A2E980_TRIV3</name>
<dbReference type="InParanoid" id="A2E980"/>
<accession>A2E980</accession>
<dbReference type="VEuPathDB" id="TrichDB:TVAG_121690"/>
<gene>
    <name evidence="1" type="ORF">TVAG_121690</name>
</gene>
<reference evidence="1" key="1">
    <citation type="submission" date="2006-10" db="EMBL/GenBank/DDBJ databases">
        <authorList>
            <person name="Amadeo P."/>
            <person name="Zhao Q."/>
            <person name="Wortman J."/>
            <person name="Fraser-Liggett C."/>
            <person name="Carlton J."/>
        </authorList>
    </citation>
    <scope>NUCLEOTIDE SEQUENCE</scope>
    <source>
        <strain evidence="1">G3</strain>
    </source>
</reference>
<keyword evidence="2" id="KW-1185">Reference proteome</keyword>
<reference evidence="1" key="2">
    <citation type="journal article" date="2007" name="Science">
        <title>Draft genome sequence of the sexually transmitted pathogen Trichomonas vaginalis.</title>
        <authorList>
            <person name="Carlton J.M."/>
            <person name="Hirt R.P."/>
            <person name="Silva J.C."/>
            <person name="Delcher A.L."/>
            <person name="Schatz M."/>
            <person name="Zhao Q."/>
            <person name="Wortman J.R."/>
            <person name="Bidwell S.L."/>
            <person name="Alsmark U.C.M."/>
            <person name="Besteiro S."/>
            <person name="Sicheritz-Ponten T."/>
            <person name="Noel C.J."/>
            <person name="Dacks J.B."/>
            <person name="Foster P.G."/>
            <person name="Simillion C."/>
            <person name="Van de Peer Y."/>
            <person name="Miranda-Saavedra D."/>
            <person name="Barton G.J."/>
            <person name="Westrop G.D."/>
            <person name="Mueller S."/>
            <person name="Dessi D."/>
            <person name="Fiori P.L."/>
            <person name="Ren Q."/>
            <person name="Paulsen I."/>
            <person name="Zhang H."/>
            <person name="Bastida-Corcuera F.D."/>
            <person name="Simoes-Barbosa A."/>
            <person name="Brown M.T."/>
            <person name="Hayes R.D."/>
            <person name="Mukherjee M."/>
            <person name="Okumura C.Y."/>
            <person name="Schneider R."/>
            <person name="Smith A.J."/>
            <person name="Vanacova S."/>
            <person name="Villalvazo M."/>
            <person name="Haas B.J."/>
            <person name="Pertea M."/>
            <person name="Feldblyum T.V."/>
            <person name="Utterback T.R."/>
            <person name="Shu C.L."/>
            <person name="Osoegawa K."/>
            <person name="de Jong P.J."/>
            <person name="Hrdy I."/>
            <person name="Horvathova L."/>
            <person name="Zubacova Z."/>
            <person name="Dolezal P."/>
            <person name="Malik S.B."/>
            <person name="Logsdon J.M. Jr."/>
            <person name="Henze K."/>
            <person name="Gupta A."/>
            <person name="Wang C.C."/>
            <person name="Dunne R.L."/>
            <person name="Upcroft J.A."/>
            <person name="Upcroft P."/>
            <person name="White O."/>
            <person name="Salzberg S.L."/>
            <person name="Tang P."/>
            <person name="Chiu C.-H."/>
            <person name="Lee Y.-S."/>
            <person name="Embley T.M."/>
            <person name="Coombs G.H."/>
            <person name="Mottram J.C."/>
            <person name="Tachezy J."/>
            <person name="Fraser-Liggett C.M."/>
            <person name="Johnson P.J."/>
        </authorList>
    </citation>
    <scope>NUCLEOTIDE SEQUENCE [LARGE SCALE GENOMIC DNA]</scope>
    <source>
        <strain evidence="1">G3</strain>
    </source>
</reference>
<dbReference type="RefSeq" id="XP_001322988.1">
    <property type="nucleotide sequence ID" value="XM_001322953.1"/>
</dbReference>
<sequence length="173" mass="20194">MEIRPQITNEDLGKIVELFSQAISESIGDDQKINLDQNKVNIQFENALRQNLTIIQTPEEEIKGQQIKCQIEKMQQQAIRLQQQILGRKNAFVNTVRTMIDQYLDELIPDTPEIDIDQPIQFPPEVNELFTKLDEQIDSLEQQVKRSSMEKTINQLSPFIQSTMNFLNEYEKN</sequence>
<evidence type="ECO:0000313" key="1">
    <source>
        <dbReference type="EMBL" id="EAY10765.1"/>
    </source>
</evidence>
<dbReference type="KEGG" id="tva:4768702"/>
<dbReference type="SMR" id="A2E980"/>